<organism evidence="1 3">
    <name type="scientific">Didymodactylos carnosus</name>
    <dbReference type="NCBI Taxonomy" id="1234261"/>
    <lineage>
        <taxon>Eukaryota</taxon>
        <taxon>Metazoa</taxon>
        <taxon>Spiralia</taxon>
        <taxon>Gnathifera</taxon>
        <taxon>Rotifera</taxon>
        <taxon>Eurotatoria</taxon>
        <taxon>Bdelloidea</taxon>
        <taxon>Philodinida</taxon>
        <taxon>Philodinidae</taxon>
        <taxon>Didymodactylos</taxon>
    </lineage>
</organism>
<protein>
    <submittedName>
        <fullName evidence="1">Uncharacterized protein</fullName>
    </submittedName>
</protein>
<gene>
    <name evidence="1" type="ORF">OVA965_LOCUS42928</name>
    <name evidence="2" type="ORF">TMI583_LOCUS44986</name>
</gene>
<evidence type="ECO:0000313" key="1">
    <source>
        <dbReference type="EMBL" id="CAF1616201.1"/>
    </source>
</evidence>
<dbReference type="AlphaFoldDB" id="A0A8S2G2Q0"/>
<evidence type="ECO:0000313" key="2">
    <source>
        <dbReference type="EMBL" id="CAF4432774.1"/>
    </source>
</evidence>
<comment type="caution">
    <text evidence="1">The sequence shown here is derived from an EMBL/GenBank/DDBJ whole genome shotgun (WGS) entry which is preliminary data.</text>
</comment>
<feature type="non-terminal residue" evidence="1">
    <location>
        <position position="1"/>
    </location>
</feature>
<accession>A0A8S2G2Q0</accession>
<sequence>GLKNGFELNGDVVEALAASLKE</sequence>
<name>A0A8S2G2Q0_9BILA</name>
<dbReference type="EMBL" id="CAJNOK010054568">
    <property type="protein sequence ID" value="CAF1616201.1"/>
    <property type="molecule type" value="Genomic_DNA"/>
</dbReference>
<evidence type="ECO:0000313" key="3">
    <source>
        <dbReference type="Proteomes" id="UP000677228"/>
    </source>
</evidence>
<reference evidence="1" key="1">
    <citation type="submission" date="2021-02" db="EMBL/GenBank/DDBJ databases">
        <authorList>
            <person name="Nowell W R."/>
        </authorList>
    </citation>
    <scope>NUCLEOTIDE SEQUENCE</scope>
</reference>
<proteinExistence type="predicted"/>
<dbReference type="Proteomes" id="UP000677228">
    <property type="component" value="Unassembled WGS sequence"/>
</dbReference>
<dbReference type="EMBL" id="CAJOBA010079119">
    <property type="protein sequence ID" value="CAF4432774.1"/>
    <property type="molecule type" value="Genomic_DNA"/>
</dbReference>
<dbReference type="Proteomes" id="UP000682733">
    <property type="component" value="Unassembled WGS sequence"/>
</dbReference>